<dbReference type="Pfam" id="PF13490">
    <property type="entry name" value="zf-HC2"/>
    <property type="match status" value="1"/>
</dbReference>
<evidence type="ECO:0000313" key="4">
    <source>
        <dbReference type="Proteomes" id="UP000826462"/>
    </source>
</evidence>
<organism evidence="3 4">
    <name type="scientific">Paraburkholderia edwinii</name>
    <dbReference type="NCBI Taxonomy" id="2861782"/>
    <lineage>
        <taxon>Bacteria</taxon>
        <taxon>Pseudomonadati</taxon>
        <taxon>Pseudomonadota</taxon>
        <taxon>Betaproteobacteria</taxon>
        <taxon>Burkholderiales</taxon>
        <taxon>Burkholderiaceae</taxon>
        <taxon>Paraburkholderia</taxon>
    </lineage>
</organism>
<gene>
    <name evidence="3" type="ORF">KZJ38_09895</name>
</gene>
<accession>A0ABX8UPM1</accession>
<protein>
    <submittedName>
        <fullName evidence="3">Zf-HC2 domain-containing protein</fullName>
    </submittedName>
</protein>
<reference evidence="3 4" key="1">
    <citation type="submission" date="2021-07" db="EMBL/GenBank/DDBJ databases">
        <title>Paraburkholderia edwinii protects Aspergillus sp. from phenazines by acting as a toxin sponge.</title>
        <authorList>
            <person name="Dahlstrom K.M."/>
            <person name="Newman D.K."/>
        </authorList>
    </citation>
    <scope>NUCLEOTIDE SEQUENCE [LARGE SCALE GENOMIC DNA]</scope>
    <source>
        <strain evidence="3 4">Pe01</strain>
    </source>
</reference>
<dbReference type="RefSeq" id="WP_219799872.1">
    <property type="nucleotide sequence ID" value="NZ_CP080095.1"/>
</dbReference>
<evidence type="ECO:0000259" key="2">
    <source>
        <dbReference type="Pfam" id="PF13490"/>
    </source>
</evidence>
<dbReference type="Proteomes" id="UP000826462">
    <property type="component" value="Chromosome 1"/>
</dbReference>
<feature type="domain" description="Putative zinc-finger" evidence="2">
    <location>
        <begin position="3"/>
        <end position="37"/>
    </location>
</feature>
<sequence length="336" mass="36132">MDCNDARPLIDANVDRELSPPDAHVLQQHIDGCAACQRETDAVRALSTAVRNAAQYHRAPQALRARIIGALPATQVVEQRDETSRAAAERNFGEERRGDTPERARDAASDPARAGKRNTPARNRWLDFLRGARPARDNARGKSWDAARGGSSDAAPLAQPFGAAAWRGGALAFTVCAAVALGVLYTQQRAAAPSGLVDELVSSHVRAQISGRDIDVISSDQHTVKPWFNGRIDYAPPVVDLASSGFPLAGGRLDYVGHRRVAVLTYTHRKHVIDVYVFPDNDPAAGKPGPSLSSDGYSVARWRDAGMMWWAVTDASSESLTQLEAALRARLQSGGG</sequence>
<dbReference type="Gene3D" id="1.10.10.1320">
    <property type="entry name" value="Anti-sigma factor, zinc-finger domain"/>
    <property type="match status" value="1"/>
</dbReference>
<dbReference type="InterPro" id="IPR027383">
    <property type="entry name" value="Znf_put"/>
</dbReference>
<keyword evidence="4" id="KW-1185">Reference proteome</keyword>
<dbReference type="EMBL" id="CP080095">
    <property type="protein sequence ID" value="QYD70561.1"/>
    <property type="molecule type" value="Genomic_DNA"/>
</dbReference>
<evidence type="ECO:0000256" key="1">
    <source>
        <dbReference type="SAM" id="MobiDB-lite"/>
    </source>
</evidence>
<proteinExistence type="predicted"/>
<feature type="compositionally biased region" description="Basic and acidic residues" evidence="1">
    <location>
        <begin position="78"/>
        <end position="108"/>
    </location>
</feature>
<name>A0ABX8UPM1_9BURK</name>
<feature type="region of interest" description="Disordered" evidence="1">
    <location>
        <begin position="76"/>
        <end position="130"/>
    </location>
</feature>
<dbReference type="InterPro" id="IPR041916">
    <property type="entry name" value="Anti_sigma_zinc_sf"/>
</dbReference>
<evidence type="ECO:0000313" key="3">
    <source>
        <dbReference type="EMBL" id="QYD70561.1"/>
    </source>
</evidence>